<evidence type="ECO:0000259" key="3">
    <source>
        <dbReference type="SMART" id="SM00062"/>
    </source>
</evidence>
<keyword evidence="5" id="KW-1185">Reference proteome</keyword>
<gene>
    <name evidence="4" type="ORF">BWR18_02705</name>
</gene>
<dbReference type="PANTHER" id="PTHR35936:SF25">
    <property type="entry name" value="ABC TRANSPORTER SUBSTRATE-BINDING PROTEIN"/>
    <property type="match status" value="1"/>
</dbReference>
<organism evidence="4 5">
    <name type="scientific">Tateyamaria omphalii</name>
    <dbReference type="NCBI Taxonomy" id="299262"/>
    <lineage>
        <taxon>Bacteria</taxon>
        <taxon>Pseudomonadati</taxon>
        <taxon>Pseudomonadota</taxon>
        <taxon>Alphaproteobacteria</taxon>
        <taxon>Rhodobacterales</taxon>
        <taxon>Roseobacteraceae</taxon>
        <taxon>Tateyamaria</taxon>
    </lineage>
</organism>
<evidence type="ECO:0000313" key="5">
    <source>
        <dbReference type="Proteomes" id="UP000186336"/>
    </source>
</evidence>
<dbReference type="SMART" id="SM00062">
    <property type="entry name" value="PBPb"/>
    <property type="match status" value="1"/>
</dbReference>
<feature type="chain" id="PRO_5013201865" description="Solute-binding protein family 3/N-terminal domain-containing protein" evidence="2">
    <location>
        <begin position="21"/>
        <end position="248"/>
    </location>
</feature>
<feature type="signal peptide" evidence="2">
    <location>
        <begin position="1"/>
        <end position="20"/>
    </location>
</feature>
<dbReference type="SUPFAM" id="SSF53850">
    <property type="entry name" value="Periplasmic binding protein-like II"/>
    <property type="match status" value="1"/>
</dbReference>
<dbReference type="OrthoDB" id="8477926at2"/>
<dbReference type="Gene3D" id="3.40.190.10">
    <property type="entry name" value="Periplasmic binding protein-like II"/>
    <property type="match status" value="2"/>
</dbReference>
<protein>
    <recommendedName>
        <fullName evidence="3">Solute-binding protein family 3/N-terminal domain-containing protein</fullName>
    </recommendedName>
</protein>
<dbReference type="InterPro" id="IPR001638">
    <property type="entry name" value="Solute-binding_3/MltF_N"/>
</dbReference>
<feature type="domain" description="Solute-binding protein family 3/N-terminal" evidence="3">
    <location>
        <begin position="26"/>
        <end position="245"/>
    </location>
</feature>
<dbReference type="RefSeq" id="WP_076626590.1">
    <property type="nucleotide sequence ID" value="NZ_CP019312.1"/>
</dbReference>
<dbReference type="EMBL" id="CP019312">
    <property type="protein sequence ID" value="APX10723.1"/>
    <property type="molecule type" value="Genomic_DNA"/>
</dbReference>
<dbReference type="PANTHER" id="PTHR35936">
    <property type="entry name" value="MEMBRANE-BOUND LYTIC MUREIN TRANSGLYCOSYLASE F"/>
    <property type="match status" value="1"/>
</dbReference>
<dbReference type="KEGG" id="tom:BWR18_02705"/>
<evidence type="ECO:0000313" key="4">
    <source>
        <dbReference type="EMBL" id="APX10723.1"/>
    </source>
</evidence>
<dbReference type="Pfam" id="PF00497">
    <property type="entry name" value="SBP_bac_3"/>
    <property type="match status" value="1"/>
</dbReference>
<dbReference type="AlphaFoldDB" id="A0A1P8MRV5"/>
<accession>A0A1P8MRV5</accession>
<evidence type="ECO:0000256" key="2">
    <source>
        <dbReference type="SAM" id="SignalP"/>
    </source>
</evidence>
<dbReference type="STRING" id="299262.BWR18_02705"/>
<evidence type="ECO:0000256" key="1">
    <source>
        <dbReference type="ARBA" id="ARBA00022729"/>
    </source>
</evidence>
<keyword evidence="1 2" id="KW-0732">Signal</keyword>
<dbReference type="Proteomes" id="UP000186336">
    <property type="component" value="Chromosome"/>
</dbReference>
<reference evidence="4 5" key="1">
    <citation type="submission" date="2017-01" db="EMBL/GenBank/DDBJ databases">
        <title>Complete genome of Tateyamaria omphalii DOK1-4 isolated from seawater in Dokdo.</title>
        <authorList>
            <person name="Kim J.H."/>
            <person name="Chi W.-J."/>
        </authorList>
    </citation>
    <scope>NUCLEOTIDE SEQUENCE [LARGE SCALE GENOMIC DNA]</scope>
    <source>
        <strain evidence="4 5">DOK1-4</strain>
    </source>
</reference>
<sequence>MRPLHLSLALWTCVATALYADDSTPTIRVVADEWPPFSGAELPEKGLSLHVISAVFEHAGYAVDSDVLPWARIMDGVRRNEYDVVGSLFFDPDLTEFLEYSQPFYSTDIQLVQRRGEGHRFTNVGALAPHTIAVGDGFLYEDEFDGADHLNKVTVTTTLQALQMVAFGRIELTLDSVDVVNYAMNTLDPPLADQLEFVPGIMTSQEVHMAMRKDFPNRDQILSDFNASLQAMQSDGTLADILAVHVDR</sequence>
<proteinExistence type="predicted"/>
<name>A0A1P8MRV5_9RHOB</name>